<accession>A0A4V2YZW5</accession>
<feature type="transmembrane region" description="Helical" evidence="1">
    <location>
        <begin position="20"/>
        <end position="40"/>
    </location>
</feature>
<sequence length="368" mass="43339">MINLYNHIVEYLINAPAIIQFTWVLSVVFLFVIIGLIIYLNHIRKRLRSKERIETVYEKKYEQDLIKYLYSGNKDQEITNEQQIIVNYLRQCASSSLKRKLISNTLLKLRNEISGEMADAIQKLYYQTGLLHYASSKLKNKKWETIASGIKELAQFEIKEVHDEVLLHVNHPKREVRLEIQRYLVKLFRFEGLEFLNLLVCRLTEWDQIRLIEILKKFENQETPDFSVWLESSNNSVVSFSLKLTKTFNQYEAKDTLIKLLSHSDPAIRIEALEVLSHFGDIESFIILKNDFNQRTIEEQEVIFKIMESLYEISDVPFILDHINNENFEIKTSALKILKAIDDDEGYHLKTLTNNIEFLEKTNLNNAS</sequence>
<proteinExistence type="predicted"/>
<evidence type="ECO:0000313" key="3">
    <source>
        <dbReference type="Proteomes" id="UP000295479"/>
    </source>
</evidence>
<dbReference type="RefSeq" id="WP_132002767.1">
    <property type="nucleotide sequence ID" value="NZ_SMFK01000002.1"/>
</dbReference>
<dbReference type="EMBL" id="SMFK01000002">
    <property type="protein sequence ID" value="TDD98677.1"/>
    <property type="molecule type" value="Genomic_DNA"/>
</dbReference>
<dbReference type="Proteomes" id="UP000295479">
    <property type="component" value="Unassembled WGS sequence"/>
</dbReference>
<keyword evidence="1" id="KW-0472">Membrane</keyword>
<reference evidence="2 3" key="1">
    <citation type="submission" date="2019-03" db="EMBL/GenBank/DDBJ databases">
        <title>Flavobacterium AR-3-4 sp. nov. isolated from arctic soil.</title>
        <authorList>
            <person name="Chaudhary D.K."/>
        </authorList>
    </citation>
    <scope>NUCLEOTIDE SEQUENCE [LARGE SCALE GENOMIC DNA]</scope>
    <source>
        <strain evidence="2 3">AR-3-4</strain>
    </source>
</reference>
<dbReference type="InterPro" id="IPR016024">
    <property type="entry name" value="ARM-type_fold"/>
</dbReference>
<gene>
    <name evidence="2" type="ORF">E0F76_06000</name>
</gene>
<dbReference type="InterPro" id="IPR011989">
    <property type="entry name" value="ARM-like"/>
</dbReference>
<evidence type="ECO:0000313" key="2">
    <source>
        <dbReference type="EMBL" id="TDD98677.1"/>
    </source>
</evidence>
<name>A0A4V2YZW5_9FLAO</name>
<dbReference type="SUPFAM" id="SSF48371">
    <property type="entry name" value="ARM repeat"/>
    <property type="match status" value="1"/>
</dbReference>
<keyword evidence="1" id="KW-1133">Transmembrane helix</keyword>
<dbReference type="AlphaFoldDB" id="A0A4V2YZW5"/>
<dbReference type="Gene3D" id="1.25.10.10">
    <property type="entry name" value="Leucine-rich Repeat Variant"/>
    <property type="match status" value="1"/>
</dbReference>
<keyword evidence="3" id="KW-1185">Reference proteome</keyword>
<keyword evidence="1" id="KW-0812">Transmembrane</keyword>
<dbReference type="OrthoDB" id="1454284at2"/>
<organism evidence="2 3">
    <name type="scientific">Flavobacterium cellulosilyticum</name>
    <dbReference type="NCBI Taxonomy" id="2541731"/>
    <lineage>
        <taxon>Bacteria</taxon>
        <taxon>Pseudomonadati</taxon>
        <taxon>Bacteroidota</taxon>
        <taxon>Flavobacteriia</taxon>
        <taxon>Flavobacteriales</taxon>
        <taxon>Flavobacteriaceae</taxon>
        <taxon>Flavobacterium</taxon>
    </lineage>
</organism>
<evidence type="ECO:0000256" key="1">
    <source>
        <dbReference type="SAM" id="Phobius"/>
    </source>
</evidence>
<comment type="caution">
    <text evidence="2">The sequence shown here is derived from an EMBL/GenBank/DDBJ whole genome shotgun (WGS) entry which is preliminary data.</text>
</comment>
<protein>
    <submittedName>
        <fullName evidence="2">HEAT repeat domain-containing protein</fullName>
    </submittedName>
</protein>